<name>A0A915HSG4_ROMCU</name>
<protein>
    <submittedName>
        <fullName evidence="2">Uncharacterized protein</fullName>
    </submittedName>
</protein>
<organism evidence="1 2">
    <name type="scientific">Romanomermis culicivorax</name>
    <name type="common">Nematode worm</name>
    <dbReference type="NCBI Taxonomy" id="13658"/>
    <lineage>
        <taxon>Eukaryota</taxon>
        <taxon>Metazoa</taxon>
        <taxon>Ecdysozoa</taxon>
        <taxon>Nematoda</taxon>
        <taxon>Enoplea</taxon>
        <taxon>Dorylaimia</taxon>
        <taxon>Mermithida</taxon>
        <taxon>Mermithoidea</taxon>
        <taxon>Mermithidae</taxon>
        <taxon>Romanomermis</taxon>
    </lineage>
</organism>
<accession>A0A915HSG4</accession>
<dbReference type="Proteomes" id="UP000887565">
    <property type="component" value="Unplaced"/>
</dbReference>
<evidence type="ECO:0000313" key="1">
    <source>
        <dbReference type="Proteomes" id="UP000887565"/>
    </source>
</evidence>
<keyword evidence="1" id="KW-1185">Reference proteome</keyword>
<evidence type="ECO:0000313" key="2">
    <source>
        <dbReference type="WBParaSite" id="nRc.2.0.1.t04466-RA"/>
    </source>
</evidence>
<dbReference type="AlphaFoldDB" id="A0A915HSG4"/>
<dbReference type="WBParaSite" id="nRc.2.0.1.t04466-RA">
    <property type="protein sequence ID" value="nRc.2.0.1.t04466-RA"/>
    <property type="gene ID" value="nRc.2.0.1.g04466"/>
</dbReference>
<proteinExistence type="predicted"/>
<sequence length="76" mass="9109">MLEETKDPQKENVTELKVLDCIFEKRDCFQNAYFLIALVSFGIYQKLRENFPVTRTMPQSYSFCCLKIIMFQLEDR</sequence>
<reference evidence="2" key="1">
    <citation type="submission" date="2022-11" db="UniProtKB">
        <authorList>
            <consortium name="WormBaseParasite"/>
        </authorList>
    </citation>
    <scope>IDENTIFICATION</scope>
</reference>